<dbReference type="InterPro" id="IPR001128">
    <property type="entry name" value="Cyt_P450"/>
</dbReference>
<dbReference type="InterPro" id="IPR017972">
    <property type="entry name" value="Cyt_P450_CS"/>
</dbReference>
<evidence type="ECO:0000313" key="5">
    <source>
        <dbReference type="Proteomes" id="UP001597260"/>
    </source>
</evidence>
<comment type="similarity">
    <text evidence="1 2">Belongs to the cytochrome P450 family.</text>
</comment>
<reference evidence="5" key="1">
    <citation type="journal article" date="2019" name="Int. J. Syst. Evol. Microbiol.">
        <title>The Global Catalogue of Microorganisms (GCM) 10K type strain sequencing project: providing services to taxonomists for standard genome sequencing and annotation.</title>
        <authorList>
            <consortium name="The Broad Institute Genomics Platform"/>
            <consortium name="The Broad Institute Genome Sequencing Center for Infectious Disease"/>
            <person name="Wu L."/>
            <person name="Ma J."/>
        </authorList>
    </citation>
    <scope>NUCLEOTIDE SEQUENCE [LARGE SCALE GENOMIC DNA]</scope>
    <source>
        <strain evidence="5">JCM 31037</strain>
    </source>
</reference>
<dbReference type="InterPro" id="IPR036396">
    <property type="entry name" value="Cyt_P450_sf"/>
</dbReference>
<sequence length="399" mass="44140">MTSTLPTPNGTPTRRSCPFAPPAELIALRNERPVSRMIYPDGHEGWLVTGYSAVRAVLADVRFSSRPELLRSPVSIVADRERPQHPTPGIITQFDPPEHTRYRRLLTGQFTVRRMNQLTPRIEQITEEHLDAMEKAGPPVDLVQAFALPIPSLVICELLGVPYDRREEFQHNSRVLFDLTSATEQVRSAVDGLERFLRELVAHKRAEPDDDLLSGLLATGELTDEELANIGLVLLVAGHETTANMLALGAFALLQHPEQLALLHADPDLAGNAVEELLRHLSIVHIGPIRTAVADIEVEGQLIRAGESVTVSVPGANWDPERFPQPDRLDITRRATGHVAFGHGVHQCLGQQLARVEMRVGYPALLRRFPGLRLAVSPADVPLRTEMAIYGVHQLPVAW</sequence>
<feature type="compositionally biased region" description="Polar residues" evidence="3">
    <location>
        <begin position="1"/>
        <end position="14"/>
    </location>
</feature>
<keyword evidence="2" id="KW-0408">Iron</keyword>
<evidence type="ECO:0000313" key="4">
    <source>
        <dbReference type="EMBL" id="MFD1322748.1"/>
    </source>
</evidence>
<dbReference type="RefSeq" id="WP_377571896.1">
    <property type="nucleotide sequence ID" value="NZ_JBHTMP010000023.1"/>
</dbReference>
<feature type="region of interest" description="Disordered" evidence="3">
    <location>
        <begin position="1"/>
        <end position="20"/>
    </location>
</feature>
<dbReference type="CDD" id="cd11030">
    <property type="entry name" value="CYP105-like"/>
    <property type="match status" value="1"/>
</dbReference>
<dbReference type="PROSITE" id="PS00086">
    <property type="entry name" value="CYTOCHROME_P450"/>
    <property type="match status" value="1"/>
</dbReference>
<keyword evidence="2" id="KW-0503">Monooxygenase</keyword>
<dbReference type="SUPFAM" id="SSF48264">
    <property type="entry name" value="Cytochrome P450"/>
    <property type="match status" value="1"/>
</dbReference>
<evidence type="ECO:0000256" key="3">
    <source>
        <dbReference type="SAM" id="MobiDB-lite"/>
    </source>
</evidence>
<comment type="caution">
    <text evidence="4">The sequence shown here is derived from an EMBL/GenBank/DDBJ whole genome shotgun (WGS) entry which is preliminary data.</text>
</comment>
<dbReference type="EC" id="1.14.-.-" evidence="4"/>
<name>A0ABW3YI27_9ACTN</name>
<evidence type="ECO:0000256" key="2">
    <source>
        <dbReference type="RuleBase" id="RU000461"/>
    </source>
</evidence>
<dbReference type="PANTHER" id="PTHR46696">
    <property type="entry name" value="P450, PUTATIVE (EUROFUNG)-RELATED"/>
    <property type="match status" value="1"/>
</dbReference>
<keyword evidence="2" id="KW-0349">Heme</keyword>
<dbReference type="PANTHER" id="PTHR46696:SF1">
    <property type="entry name" value="CYTOCHROME P450 YJIB-RELATED"/>
    <property type="match status" value="1"/>
</dbReference>
<dbReference type="PRINTS" id="PR00359">
    <property type="entry name" value="BP450"/>
</dbReference>
<proteinExistence type="inferred from homology"/>
<dbReference type="EMBL" id="JBHTMP010000023">
    <property type="protein sequence ID" value="MFD1322748.1"/>
    <property type="molecule type" value="Genomic_DNA"/>
</dbReference>
<protein>
    <submittedName>
        <fullName evidence="4">Cytochrome P450</fullName>
        <ecNumber evidence="4">1.14.-.-</ecNumber>
    </submittedName>
</protein>
<dbReference type="PRINTS" id="PR00385">
    <property type="entry name" value="P450"/>
</dbReference>
<dbReference type="Pfam" id="PF00067">
    <property type="entry name" value="p450"/>
    <property type="match status" value="1"/>
</dbReference>
<keyword evidence="2" id="KW-0479">Metal-binding</keyword>
<dbReference type="Gene3D" id="1.10.630.10">
    <property type="entry name" value="Cytochrome P450"/>
    <property type="match status" value="1"/>
</dbReference>
<organism evidence="4 5">
    <name type="scientific">Micromonospora sonneratiae</name>
    <dbReference type="NCBI Taxonomy" id="1184706"/>
    <lineage>
        <taxon>Bacteria</taxon>
        <taxon>Bacillati</taxon>
        <taxon>Actinomycetota</taxon>
        <taxon>Actinomycetes</taxon>
        <taxon>Micromonosporales</taxon>
        <taxon>Micromonosporaceae</taxon>
        <taxon>Micromonospora</taxon>
    </lineage>
</organism>
<keyword evidence="2 4" id="KW-0560">Oxidoreductase</keyword>
<dbReference type="InterPro" id="IPR002397">
    <property type="entry name" value="Cyt_P450_B"/>
</dbReference>
<accession>A0ABW3YI27</accession>
<keyword evidence="5" id="KW-1185">Reference proteome</keyword>
<evidence type="ECO:0000256" key="1">
    <source>
        <dbReference type="ARBA" id="ARBA00010617"/>
    </source>
</evidence>
<gene>
    <name evidence="4" type="ORF">ACFQ4H_16745</name>
</gene>
<dbReference type="GO" id="GO:0016491">
    <property type="term" value="F:oxidoreductase activity"/>
    <property type="evidence" value="ECO:0007669"/>
    <property type="project" value="UniProtKB-KW"/>
</dbReference>
<dbReference type="Proteomes" id="UP001597260">
    <property type="component" value="Unassembled WGS sequence"/>
</dbReference>